<proteinExistence type="predicted"/>
<evidence type="ECO:0000313" key="3">
    <source>
        <dbReference type="Proteomes" id="UP000198942"/>
    </source>
</evidence>
<name>A0A1H8HGU9_9SPHI</name>
<evidence type="ECO:0000256" key="1">
    <source>
        <dbReference type="SAM" id="Phobius"/>
    </source>
</evidence>
<keyword evidence="1" id="KW-0472">Membrane</keyword>
<protein>
    <submittedName>
        <fullName evidence="2">Uncharacterized protein</fullName>
    </submittedName>
</protein>
<dbReference type="AlphaFoldDB" id="A0A1H8HGU9"/>
<reference evidence="3" key="1">
    <citation type="submission" date="2016-10" db="EMBL/GenBank/DDBJ databases">
        <authorList>
            <person name="Varghese N."/>
            <person name="Submissions S."/>
        </authorList>
    </citation>
    <scope>NUCLEOTIDE SEQUENCE [LARGE SCALE GENOMIC DNA]</scope>
    <source>
        <strain evidence="3">Gh-48</strain>
    </source>
</reference>
<dbReference type="RefSeq" id="WP_143065154.1">
    <property type="nucleotide sequence ID" value="NZ_FOCL01000003.1"/>
</dbReference>
<dbReference type="OrthoDB" id="1262222at2"/>
<accession>A0A1H8HGU9</accession>
<sequence>MAKIVMDERKWTLVVMLLIVSGVAIYNLRNYIDRRSEHSLSFKNCNVKYYYITKEAGLDGDVNRVAENRLARCLCRSYEQKKDTAIARKIMEIYRKNTRDVFFNTSHVINYNKLDSVIKHREMVFDTLVLID</sequence>
<dbReference type="EMBL" id="FOCL01000003">
    <property type="protein sequence ID" value="SEN54768.1"/>
    <property type="molecule type" value="Genomic_DNA"/>
</dbReference>
<keyword evidence="1" id="KW-0812">Transmembrane</keyword>
<gene>
    <name evidence="2" type="ORF">SAMN05192574_103486</name>
</gene>
<keyword evidence="3" id="KW-1185">Reference proteome</keyword>
<keyword evidence="1" id="KW-1133">Transmembrane helix</keyword>
<dbReference type="Proteomes" id="UP000198942">
    <property type="component" value="Unassembled WGS sequence"/>
</dbReference>
<feature type="transmembrane region" description="Helical" evidence="1">
    <location>
        <begin position="12"/>
        <end position="28"/>
    </location>
</feature>
<organism evidence="2 3">
    <name type="scientific">Mucilaginibacter gossypiicola</name>
    <dbReference type="NCBI Taxonomy" id="551995"/>
    <lineage>
        <taxon>Bacteria</taxon>
        <taxon>Pseudomonadati</taxon>
        <taxon>Bacteroidota</taxon>
        <taxon>Sphingobacteriia</taxon>
        <taxon>Sphingobacteriales</taxon>
        <taxon>Sphingobacteriaceae</taxon>
        <taxon>Mucilaginibacter</taxon>
    </lineage>
</organism>
<evidence type="ECO:0000313" key="2">
    <source>
        <dbReference type="EMBL" id="SEN54768.1"/>
    </source>
</evidence>